<evidence type="ECO:0000256" key="3">
    <source>
        <dbReference type="SAM" id="MobiDB-lite"/>
    </source>
</evidence>
<evidence type="ECO:0000313" key="7">
    <source>
        <dbReference type="EMBL" id="KAJ4949047.1"/>
    </source>
</evidence>
<dbReference type="PROSITE" id="PS00484">
    <property type="entry name" value="THYROGLOBULIN_1_1"/>
    <property type="match status" value="1"/>
</dbReference>
<keyword evidence="8" id="KW-1185">Reference proteome</keyword>
<dbReference type="SUPFAM" id="SSF56112">
    <property type="entry name" value="Protein kinase-like (PK-like)"/>
    <property type="match status" value="1"/>
</dbReference>
<comment type="caution">
    <text evidence="2">Lacks conserved residue(s) required for the propagation of feature annotation.</text>
</comment>
<dbReference type="InterPro" id="IPR049420">
    <property type="entry name" value="EPCAM-Trop-2_C"/>
</dbReference>
<evidence type="ECO:0000256" key="1">
    <source>
        <dbReference type="ARBA" id="ARBA00023157"/>
    </source>
</evidence>
<dbReference type="PANTHER" id="PTHR14168">
    <property type="entry name" value="TUMOR-ASSOCIATED CALCIUM SIGNAL TRANSDUCER"/>
    <property type="match status" value="1"/>
</dbReference>
<feature type="compositionally biased region" description="Basic and acidic residues" evidence="3">
    <location>
        <begin position="410"/>
        <end position="426"/>
    </location>
</feature>
<keyword evidence="4" id="KW-0472">Membrane</keyword>
<evidence type="ECO:0000313" key="8">
    <source>
        <dbReference type="Proteomes" id="UP001219934"/>
    </source>
</evidence>
<evidence type="ECO:0000259" key="5">
    <source>
        <dbReference type="PROSITE" id="PS50011"/>
    </source>
</evidence>
<feature type="region of interest" description="Disordered" evidence="3">
    <location>
        <begin position="292"/>
        <end position="328"/>
    </location>
</feature>
<feature type="compositionally biased region" description="Acidic residues" evidence="3">
    <location>
        <begin position="292"/>
        <end position="303"/>
    </location>
</feature>
<dbReference type="InterPro" id="IPR000716">
    <property type="entry name" value="Thyroglobulin_1"/>
</dbReference>
<dbReference type="GO" id="GO:0004672">
    <property type="term" value="F:protein kinase activity"/>
    <property type="evidence" value="ECO:0007669"/>
    <property type="project" value="InterPro"/>
</dbReference>
<dbReference type="InterPro" id="IPR000719">
    <property type="entry name" value="Prot_kinase_dom"/>
</dbReference>
<dbReference type="Gene3D" id="1.10.510.10">
    <property type="entry name" value="Transferase(Phosphotransferase) domain 1"/>
    <property type="match status" value="1"/>
</dbReference>
<dbReference type="CDD" id="cd00191">
    <property type="entry name" value="TY"/>
    <property type="match status" value="1"/>
</dbReference>
<feature type="region of interest" description="Disordered" evidence="3">
    <location>
        <begin position="380"/>
        <end position="436"/>
    </location>
</feature>
<dbReference type="SMART" id="SM00211">
    <property type="entry name" value="TY"/>
    <property type="match status" value="1"/>
</dbReference>
<feature type="compositionally biased region" description="Polar residues" evidence="3">
    <location>
        <begin position="311"/>
        <end position="326"/>
    </location>
</feature>
<dbReference type="Gene3D" id="3.30.200.20">
    <property type="entry name" value="Phosphorylase Kinase, domain 1"/>
    <property type="match status" value="1"/>
</dbReference>
<dbReference type="PROSITE" id="PS51162">
    <property type="entry name" value="THYROGLOBULIN_1_2"/>
    <property type="match status" value="1"/>
</dbReference>
<dbReference type="Gene3D" id="4.10.800.10">
    <property type="entry name" value="Thyroglobulin type-1"/>
    <property type="match status" value="1"/>
</dbReference>
<sequence length="757" mass="83231">MSLSTLRKENLQLPGSSTGPEAEIQILDVLHSVYQLLEFTSTGTFSSVAECNNTQTKESVAIKIYKEESQKHHTELAMLKMIHGLDPNNLVRFVESFVHKGYSCLVFEKLVMSLHELLNDRPGNPLSLEEIKPIAQQLLSALKSLKTVGVTHTDINPQNIMLTIENDQLRVKIIDFGSAVVSAKVKRGAVMQAAAFRSPEVILGLPITEAVDMWSLGGVLATMYLGSPLFPQRCIVYHMKTEVKMMGNNSENEQRFANLLRKMLHLNPENRITPSDALLHPFITGLDADDSLVEESSEEDNSYADDGYCSATDTSEGASSNMSSTDVACADNESTDSFASSLGVEKGGGDSHRATTGLYDAVSADQGTVTADNPAPPLTFDSTDTHIGSDGVSTRNSPGKRIRKFFGPKGRVEGVHMRDSGRESGADGRGASQRLSTGRVRCGETLGARLEGGETPLEDGLECATASAQSCSCEPMKWATCDGTPCTCTLMVADKTKQTIDCTKMIPKCFLMKAEMYRSSQNLSTRLIGGKPVESAFVDNDGIYDPECENSGIFKAKQCNNTEECWCVNSAGVRRTDKGDKTLKCEKLVETNWVRLQLTHKPVATPLNKDNLKTAIADAIHKRYDNFNKAMVKEVEYDADSRMIVVDVKKPKGDRENDLTNMAYYMEKDVKVLPLFKNQEKFVATMGGQQVEMENILVYYVDEEPPTFTMQHLSGGIIAVIVVVVLAVVAGLLVLFFARKRQNQKYNKAQPRELEPM</sequence>
<feature type="transmembrane region" description="Helical" evidence="4">
    <location>
        <begin position="713"/>
        <end position="738"/>
    </location>
</feature>
<dbReference type="GO" id="GO:0016020">
    <property type="term" value="C:membrane"/>
    <property type="evidence" value="ECO:0007669"/>
    <property type="project" value="InterPro"/>
</dbReference>
<dbReference type="Pfam" id="PF00069">
    <property type="entry name" value="Pkinase"/>
    <property type="match status" value="1"/>
</dbReference>
<dbReference type="Pfam" id="PF21283">
    <property type="entry name" value="EPCAM-Trop-2_C"/>
    <property type="match status" value="1"/>
</dbReference>
<feature type="compositionally biased region" description="Polar residues" evidence="3">
    <location>
        <begin position="380"/>
        <end position="397"/>
    </location>
</feature>
<gene>
    <name evidence="7" type="ORF">JOQ06_020565</name>
</gene>
<keyword evidence="4" id="KW-1133">Transmembrane helix</keyword>
<dbReference type="GO" id="GO:0005524">
    <property type="term" value="F:ATP binding"/>
    <property type="evidence" value="ECO:0007669"/>
    <property type="project" value="InterPro"/>
</dbReference>
<evidence type="ECO:0000256" key="2">
    <source>
        <dbReference type="PROSITE-ProRule" id="PRU00500"/>
    </source>
</evidence>
<feature type="domain" description="Protein kinase" evidence="5">
    <location>
        <begin position="34"/>
        <end position="283"/>
    </location>
</feature>
<dbReference type="Proteomes" id="UP001219934">
    <property type="component" value="Unassembled WGS sequence"/>
</dbReference>
<evidence type="ECO:0000259" key="6">
    <source>
        <dbReference type="PROSITE" id="PS51162"/>
    </source>
</evidence>
<evidence type="ECO:0000256" key="4">
    <source>
        <dbReference type="SAM" id="Phobius"/>
    </source>
</evidence>
<reference evidence="7" key="1">
    <citation type="submission" date="2022-11" db="EMBL/GenBank/DDBJ databases">
        <title>Chromosome-level genome of Pogonophryne albipinna.</title>
        <authorList>
            <person name="Jo E."/>
        </authorList>
    </citation>
    <scope>NUCLEOTIDE SEQUENCE</scope>
    <source>
        <strain evidence="7">SGF0006</strain>
        <tissue evidence="7">Muscle</tissue>
    </source>
</reference>
<dbReference type="InterPro" id="IPR036857">
    <property type="entry name" value="Thyroglobulin_1_sf"/>
</dbReference>
<protein>
    <submittedName>
        <fullName evidence="7">Uncharacterized protein</fullName>
    </submittedName>
</protein>
<dbReference type="PANTHER" id="PTHR14168:SF4">
    <property type="entry name" value="EPITHELIAL CELL ADHESION MOLECULE PRECURSOR"/>
    <property type="match status" value="1"/>
</dbReference>
<accession>A0AAD6BRP8</accession>
<dbReference type="InterPro" id="IPR011009">
    <property type="entry name" value="Kinase-like_dom_sf"/>
</dbReference>
<dbReference type="AlphaFoldDB" id="A0AAD6BRP8"/>
<proteinExistence type="predicted"/>
<dbReference type="SUPFAM" id="SSF57610">
    <property type="entry name" value="Thyroglobulin type-1 domain"/>
    <property type="match status" value="1"/>
</dbReference>
<feature type="domain" description="Thyroglobulin type-1" evidence="6">
    <location>
        <begin position="506"/>
        <end position="585"/>
    </location>
</feature>
<dbReference type="EMBL" id="JAPTMU010000001">
    <property type="protein sequence ID" value="KAJ4949047.1"/>
    <property type="molecule type" value="Genomic_DNA"/>
</dbReference>
<keyword evidence="1" id="KW-1015">Disulfide bond</keyword>
<dbReference type="Pfam" id="PF00086">
    <property type="entry name" value="Thyroglobulin_1"/>
    <property type="match status" value="1"/>
</dbReference>
<dbReference type="PROSITE" id="PS50011">
    <property type="entry name" value="PROTEIN_KINASE_DOM"/>
    <property type="match status" value="1"/>
</dbReference>
<organism evidence="7 8">
    <name type="scientific">Pogonophryne albipinna</name>
    <dbReference type="NCBI Taxonomy" id="1090488"/>
    <lineage>
        <taxon>Eukaryota</taxon>
        <taxon>Metazoa</taxon>
        <taxon>Chordata</taxon>
        <taxon>Craniata</taxon>
        <taxon>Vertebrata</taxon>
        <taxon>Euteleostomi</taxon>
        <taxon>Actinopterygii</taxon>
        <taxon>Neopterygii</taxon>
        <taxon>Teleostei</taxon>
        <taxon>Neoteleostei</taxon>
        <taxon>Acanthomorphata</taxon>
        <taxon>Eupercaria</taxon>
        <taxon>Perciformes</taxon>
        <taxon>Notothenioidei</taxon>
        <taxon>Pogonophryne</taxon>
    </lineage>
</organism>
<dbReference type="InterPro" id="IPR043406">
    <property type="entry name" value="EPCAM/Trop-2"/>
</dbReference>
<comment type="caution">
    <text evidence="7">The sequence shown here is derived from an EMBL/GenBank/DDBJ whole genome shotgun (WGS) entry which is preliminary data.</text>
</comment>
<name>A0AAD6BRP8_9TELE</name>
<keyword evidence="4" id="KW-0812">Transmembrane</keyword>